<dbReference type="OrthoDB" id="1263443at2"/>
<keyword evidence="4" id="KW-1185">Reference proteome</keyword>
<evidence type="ECO:0000313" key="3">
    <source>
        <dbReference type="Proteomes" id="UP000070513"/>
    </source>
</evidence>
<dbReference type="EMBL" id="LPUR01000001">
    <property type="protein sequence ID" value="KXH84700.1"/>
    <property type="molecule type" value="Genomic_DNA"/>
</dbReference>
<dbReference type="EMBL" id="JBJXVJ010000001">
    <property type="protein sequence ID" value="MFN1215958.1"/>
    <property type="molecule type" value="Genomic_DNA"/>
</dbReference>
<reference evidence="1" key="2">
    <citation type="submission" date="2015-12" db="EMBL/GenBank/DDBJ databases">
        <authorList>
            <person name="Shamseldin A."/>
            <person name="Moawad H."/>
            <person name="Abd El-Rahim W.M."/>
            <person name="Sadowsky M.J."/>
        </authorList>
    </citation>
    <scope>NUCLEOTIDE SEQUENCE</scope>
    <source>
        <strain evidence="1">KJ1R5</strain>
    </source>
</reference>
<accession>A0A135WIK0</accession>
<dbReference type="RefSeq" id="WP_062647758.1">
    <property type="nucleotide sequence ID" value="NZ_JBJXVJ010000001.1"/>
</dbReference>
<sequence>MKKIIAAIFLFLFLQNCTSLQNKVVGVWKLTAEINSENPYANRSSLKSKDVISDKKIYLNKDSTFSSNLNLCNEWKLGPDYISKGIYHYKKKNPDQLFWLKCNGMYPDIYFKLNDKKLELYYPSVTGYRIQIFEKETKK</sequence>
<dbReference type="Proteomes" id="UP000070513">
    <property type="component" value="Unassembled WGS sequence"/>
</dbReference>
<evidence type="ECO:0000313" key="4">
    <source>
        <dbReference type="Proteomes" id="UP001634154"/>
    </source>
</evidence>
<organism evidence="1 3">
    <name type="scientific">Chryseobacterium kwangjuense</name>
    <dbReference type="NCBI Taxonomy" id="267125"/>
    <lineage>
        <taxon>Bacteria</taxon>
        <taxon>Pseudomonadati</taxon>
        <taxon>Bacteroidota</taxon>
        <taxon>Flavobacteriia</taxon>
        <taxon>Flavobacteriales</taxon>
        <taxon>Weeksellaceae</taxon>
        <taxon>Chryseobacterium group</taxon>
        <taxon>Chryseobacterium</taxon>
    </lineage>
</organism>
<gene>
    <name evidence="2" type="ORF">ACKW6Q_03125</name>
    <name evidence="1" type="ORF">AU378_02760</name>
</gene>
<evidence type="ECO:0000313" key="1">
    <source>
        <dbReference type="EMBL" id="KXH84700.1"/>
    </source>
</evidence>
<dbReference type="AlphaFoldDB" id="A0A135WIK0"/>
<reference evidence="2 4" key="4">
    <citation type="submission" date="2024-12" db="EMBL/GenBank/DDBJ databases">
        <title>Draft genome sequence of Chryseobacterium kwangjuense AG447.</title>
        <authorList>
            <person name="Cheptsov V.S."/>
            <person name="Belov A."/>
            <person name="Zavarzina A.G."/>
        </authorList>
    </citation>
    <scope>NUCLEOTIDE SEQUENCE [LARGE SCALE GENOMIC DNA]</scope>
    <source>
        <strain evidence="2 4">AG447</strain>
    </source>
</reference>
<reference evidence="3" key="1">
    <citation type="submission" date="2015-12" db="EMBL/GenBank/DDBJ databases">
        <title>Genome sequence of a biocontrol rhizobacterium Chryseobacterium kwangjuense strain KJ1R5 isolated from pepper (Capsicum annuum L.).</title>
        <authorList>
            <person name="Jeong J.-J."/>
            <person name="Park H."/>
            <person name="Mannaa M."/>
            <person name="Sang M.K."/>
            <person name="Choi I.-G."/>
            <person name="Kim K.D."/>
        </authorList>
    </citation>
    <scope>NUCLEOTIDE SEQUENCE [LARGE SCALE GENOMIC DNA]</scope>
    <source>
        <strain evidence="3">KJ1R5</strain>
    </source>
</reference>
<comment type="caution">
    <text evidence="1">The sequence shown here is derived from an EMBL/GenBank/DDBJ whole genome shotgun (WGS) entry which is preliminary data.</text>
</comment>
<name>A0A135WIK0_9FLAO</name>
<protein>
    <recommendedName>
        <fullName evidence="5">Lipocalin-like domain-containing protein</fullName>
    </recommendedName>
</protein>
<proteinExistence type="predicted"/>
<evidence type="ECO:0000313" key="2">
    <source>
        <dbReference type="EMBL" id="MFN1215958.1"/>
    </source>
</evidence>
<dbReference type="Proteomes" id="UP001634154">
    <property type="component" value="Unassembled WGS sequence"/>
</dbReference>
<evidence type="ECO:0008006" key="5">
    <source>
        <dbReference type="Google" id="ProtNLM"/>
    </source>
</evidence>
<reference evidence="1 3" key="3">
    <citation type="journal article" date="2016" name="Genome Announc.">
        <title>Draft Genome Sequence of a Biocontrol Rhizobacterium, Chryseobacterium kwangjuense Strain KJ1R5, Isolated from Pepper (Capsicum annuum).</title>
        <authorList>
            <person name="Jeong J.J."/>
            <person name="Park H."/>
            <person name="Park B.H."/>
            <person name="Mannaa M."/>
            <person name="Sang M.K."/>
            <person name="Choi I.G."/>
            <person name="Kim K.D."/>
        </authorList>
    </citation>
    <scope>NUCLEOTIDE SEQUENCE [LARGE SCALE GENOMIC DNA]</scope>
    <source>
        <strain evidence="1 3">KJ1R5</strain>
    </source>
</reference>